<keyword evidence="5" id="KW-1185">Reference proteome</keyword>
<dbReference type="SUPFAM" id="SSF52540">
    <property type="entry name" value="P-loop containing nucleoside triphosphate hydrolases"/>
    <property type="match status" value="1"/>
</dbReference>
<organism evidence="4 5">
    <name type="scientific">Parathermosynechococcus lividus PCC 6715</name>
    <dbReference type="NCBI Taxonomy" id="1917166"/>
    <lineage>
        <taxon>Bacteria</taxon>
        <taxon>Bacillati</taxon>
        <taxon>Cyanobacteriota</taxon>
        <taxon>Cyanophyceae</taxon>
        <taxon>Acaryochloridales</taxon>
        <taxon>Thermosynechococcaceae</taxon>
        <taxon>Parathermosynechococcus</taxon>
    </lineage>
</organism>
<dbReference type="GO" id="GO:0035435">
    <property type="term" value="P:phosphate ion transmembrane transport"/>
    <property type="evidence" value="ECO:0007669"/>
    <property type="project" value="InterPro"/>
</dbReference>
<dbReference type="Proteomes" id="UP000231057">
    <property type="component" value="Chromosome"/>
</dbReference>
<dbReference type="CDD" id="cd03260">
    <property type="entry name" value="ABC_PstB_phosphate_transporter"/>
    <property type="match status" value="1"/>
</dbReference>
<dbReference type="PROSITE" id="PS50893">
    <property type="entry name" value="ABC_TRANSPORTER_2"/>
    <property type="match status" value="1"/>
</dbReference>
<sequence length="270" mass="30356">MTYSTAGSATLSLPTVLDVQELSIYYHNQQVVDTVNLTIPEKQLVAFIGPSGSGKSTVLRCFNRLTDLIPQLRVTGRIFYRGKDLYDPQWDVTSIRRQIGMIFQQPNPFPKSIYDNIAFGARVNGYAGNIDELVEWSLQQVHLWDSVKDRLSVNAMALTIGQQQHLCIARAIALDPAVLLLDNPTVNLDTCSSSHLEELLSQLKKRYTLIMTTHNLRQAARISDYTAFFGTKMNTSGHSIGYLVEYAPTSLLFQRPQQALTQRYVTGRVL</sequence>
<dbReference type="PANTHER" id="PTHR43423">
    <property type="entry name" value="ABC TRANSPORTER I FAMILY MEMBER 17"/>
    <property type="match status" value="1"/>
</dbReference>
<reference evidence="4 5" key="1">
    <citation type="submission" date="2016-11" db="EMBL/GenBank/DDBJ databases">
        <title>Complete genome sequence of thermophilic cyanobacteria strain Synechococcus sp. PCC6715.</title>
        <authorList>
            <person name="Tang J."/>
            <person name="Daroch M."/>
            <person name="Liang Y."/>
            <person name="Jiang D."/>
            <person name="Shah M."/>
        </authorList>
    </citation>
    <scope>NUCLEOTIDE SEQUENCE [LARGE SCALE GENOMIC DNA]</scope>
    <source>
        <strain evidence="4 5">PCC 6715</strain>
    </source>
</reference>
<feature type="domain" description="ABC transporter" evidence="3">
    <location>
        <begin position="17"/>
        <end position="256"/>
    </location>
</feature>
<dbReference type="Pfam" id="PF00005">
    <property type="entry name" value="ABC_tran"/>
    <property type="match status" value="1"/>
</dbReference>
<dbReference type="PANTHER" id="PTHR43423:SF1">
    <property type="entry name" value="ABC TRANSPORTER I FAMILY MEMBER 17"/>
    <property type="match status" value="1"/>
</dbReference>
<evidence type="ECO:0000256" key="2">
    <source>
        <dbReference type="ARBA" id="ARBA00022840"/>
    </source>
</evidence>
<dbReference type="OrthoDB" id="9802185at2"/>
<dbReference type="GO" id="GO:0005524">
    <property type="term" value="F:ATP binding"/>
    <property type="evidence" value="ECO:0007669"/>
    <property type="project" value="UniProtKB-KW"/>
</dbReference>
<name>A0A2D2Q3J2_PARLV</name>
<protein>
    <submittedName>
        <fullName evidence="4">Phosphate ABC transporter ATP-binding protein</fullName>
    </submittedName>
</protein>
<dbReference type="InterPro" id="IPR003439">
    <property type="entry name" value="ABC_transporter-like_ATP-bd"/>
</dbReference>
<dbReference type="SMART" id="SM00382">
    <property type="entry name" value="AAA"/>
    <property type="match status" value="1"/>
</dbReference>
<keyword evidence="2 4" id="KW-0067">ATP-binding</keyword>
<reference evidence="5" key="2">
    <citation type="journal article" date="2022" name="Front. Microbiol.">
        <title>Comparative Genomic Analysis Revealed Distinct Molecular Components and Organization of CO2-Concentrating Mechanism in Thermophilic Cyanobacteria.</title>
        <authorList>
            <person name="Tang J."/>
            <person name="Zhou H."/>
            <person name="Yao D."/>
            <person name="Riaz S."/>
            <person name="You D."/>
            <person name="Klepacz-Smolka A."/>
            <person name="Daroch M."/>
        </authorList>
    </citation>
    <scope>NUCLEOTIDE SEQUENCE [LARGE SCALE GENOMIC DNA]</scope>
    <source>
        <strain evidence="5">PCC 6715</strain>
    </source>
</reference>
<evidence type="ECO:0000313" key="4">
    <source>
        <dbReference type="EMBL" id="ATS19091.1"/>
    </source>
</evidence>
<dbReference type="InterPro" id="IPR003593">
    <property type="entry name" value="AAA+_ATPase"/>
</dbReference>
<evidence type="ECO:0000259" key="3">
    <source>
        <dbReference type="PROSITE" id="PS50893"/>
    </source>
</evidence>
<dbReference type="GO" id="GO:0005315">
    <property type="term" value="F:phosphate transmembrane transporter activity"/>
    <property type="evidence" value="ECO:0007669"/>
    <property type="project" value="InterPro"/>
</dbReference>
<dbReference type="InterPro" id="IPR005670">
    <property type="entry name" value="PstB-like"/>
</dbReference>
<dbReference type="GO" id="GO:0016887">
    <property type="term" value="F:ATP hydrolysis activity"/>
    <property type="evidence" value="ECO:0007669"/>
    <property type="project" value="InterPro"/>
</dbReference>
<dbReference type="AlphaFoldDB" id="A0A2D2Q3J2"/>
<proteinExistence type="predicted"/>
<dbReference type="EMBL" id="CP018092">
    <property type="protein sequence ID" value="ATS19091.1"/>
    <property type="molecule type" value="Genomic_DNA"/>
</dbReference>
<gene>
    <name evidence="4" type="ORF">BRW62_10455</name>
</gene>
<dbReference type="KEGG" id="slw:BRW62_10455"/>
<keyword evidence="1" id="KW-0547">Nucleotide-binding</keyword>
<evidence type="ECO:0000256" key="1">
    <source>
        <dbReference type="ARBA" id="ARBA00022741"/>
    </source>
</evidence>
<dbReference type="Gene3D" id="3.40.50.300">
    <property type="entry name" value="P-loop containing nucleotide triphosphate hydrolases"/>
    <property type="match status" value="1"/>
</dbReference>
<dbReference type="GO" id="GO:0016020">
    <property type="term" value="C:membrane"/>
    <property type="evidence" value="ECO:0007669"/>
    <property type="project" value="InterPro"/>
</dbReference>
<evidence type="ECO:0000313" key="5">
    <source>
        <dbReference type="Proteomes" id="UP000231057"/>
    </source>
</evidence>
<accession>A0A2D2Q3J2</accession>
<dbReference type="InterPro" id="IPR027417">
    <property type="entry name" value="P-loop_NTPase"/>
</dbReference>
<dbReference type="RefSeq" id="WP_099799429.1">
    <property type="nucleotide sequence ID" value="NZ_CP018092.1"/>
</dbReference>